<evidence type="ECO:0000313" key="2">
    <source>
        <dbReference type="Proteomes" id="UP000000343"/>
    </source>
</evidence>
<organism evidence="2">
    <name type="scientific">Granulicella tundricola (strain ATCC BAA-1859 / DSM 23138 / MP5ACTX9)</name>
    <dbReference type="NCBI Taxonomy" id="1198114"/>
    <lineage>
        <taxon>Bacteria</taxon>
        <taxon>Pseudomonadati</taxon>
        <taxon>Acidobacteriota</taxon>
        <taxon>Terriglobia</taxon>
        <taxon>Terriglobales</taxon>
        <taxon>Acidobacteriaceae</taxon>
        <taxon>Granulicella</taxon>
    </lineage>
</organism>
<evidence type="ECO:0000313" key="1">
    <source>
        <dbReference type="EMBL" id="ADW70551.1"/>
    </source>
</evidence>
<dbReference type="AlphaFoldDB" id="E8X4R2"/>
<dbReference type="EMBL" id="CP002480">
    <property type="protein sequence ID" value="ADW70551.1"/>
    <property type="molecule type" value="Genomic_DNA"/>
</dbReference>
<reference evidence="2" key="1">
    <citation type="submission" date="2011-01" db="EMBL/GenBank/DDBJ databases">
        <title>Complete sequence of chromosome of Acidobacterium sp. MP5ACTX9.</title>
        <authorList>
            <consortium name="US DOE Joint Genome Institute"/>
            <person name="Lucas S."/>
            <person name="Copeland A."/>
            <person name="Lapidus A."/>
            <person name="Cheng J.-F."/>
            <person name="Goodwin L."/>
            <person name="Pitluck S."/>
            <person name="Teshima H."/>
            <person name="Detter J.C."/>
            <person name="Han C."/>
            <person name="Tapia R."/>
            <person name="Land M."/>
            <person name="Hauser L."/>
            <person name="Kyrpides N."/>
            <person name="Ivanova N."/>
            <person name="Ovchinnikova G."/>
            <person name="Pagani I."/>
            <person name="Rawat S.R."/>
            <person name="Mannisto M."/>
            <person name="Haggblom M.M."/>
            <person name="Woyke T."/>
        </authorList>
    </citation>
    <scope>NUCLEOTIDE SEQUENCE [LARGE SCALE GENOMIC DNA]</scope>
    <source>
        <strain evidence="2">MP5ACTX9</strain>
    </source>
</reference>
<keyword evidence="2" id="KW-1185">Reference proteome</keyword>
<dbReference type="HOGENOM" id="CLU_186768_0_0_0"/>
<dbReference type="Proteomes" id="UP000000343">
    <property type="component" value="Chromosome"/>
</dbReference>
<dbReference type="PaxDb" id="1198114-AciX9_3547"/>
<proteinExistence type="predicted"/>
<name>E8X4R2_GRATM</name>
<dbReference type="RefSeq" id="WP_013581862.1">
    <property type="nucleotide sequence ID" value="NC_015064.1"/>
</dbReference>
<protein>
    <recommendedName>
        <fullName evidence="3">Signal transduction histidine kinase dimerisation/phosphoacceptor domain-containing protein</fullName>
    </recommendedName>
</protein>
<accession>E8X4R2</accession>
<evidence type="ECO:0008006" key="3">
    <source>
        <dbReference type="Google" id="ProtNLM"/>
    </source>
</evidence>
<dbReference type="KEGG" id="acm:AciX9_3547"/>
<dbReference type="eggNOG" id="ENOG50335XJ">
    <property type="taxonomic scope" value="Bacteria"/>
</dbReference>
<sequence length="92" mass="10028">MSNPLHGTNAEAAMGPVGPSEMIPEELALEIRRMAHDLSNALEIIVQTSYLLSTAELKEPASDWLSMLDGGVNKALDINQALRTYIKTHTPK</sequence>
<gene>
    <name evidence="1" type="ordered locus">AciX9_3547</name>
</gene>